<keyword evidence="3" id="KW-1185">Reference proteome</keyword>
<accession>A0ABU0FIW2</accession>
<evidence type="ECO:0000313" key="2">
    <source>
        <dbReference type="EMBL" id="MDQ0394557.1"/>
    </source>
</evidence>
<feature type="region of interest" description="Disordered" evidence="1">
    <location>
        <begin position="1"/>
        <end position="23"/>
    </location>
</feature>
<gene>
    <name evidence="2" type="ORF">J3R73_004349</name>
</gene>
<sequence length="38" mass="4055">MRQTHRPLEHAPGASLMPDERGDGTILIKVAARGAATE</sequence>
<name>A0ABU0FIW2_9HYPH</name>
<comment type="caution">
    <text evidence="2">The sequence shown here is derived from an EMBL/GenBank/DDBJ whole genome shotgun (WGS) entry which is preliminary data.</text>
</comment>
<organism evidence="2 3">
    <name type="scientific">Labrys monachus</name>
    <dbReference type="NCBI Taxonomy" id="217067"/>
    <lineage>
        <taxon>Bacteria</taxon>
        <taxon>Pseudomonadati</taxon>
        <taxon>Pseudomonadota</taxon>
        <taxon>Alphaproteobacteria</taxon>
        <taxon>Hyphomicrobiales</taxon>
        <taxon>Xanthobacteraceae</taxon>
        <taxon>Labrys</taxon>
    </lineage>
</organism>
<dbReference type="EMBL" id="JAUSVK010000001">
    <property type="protein sequence ID" value="MDQ0394557.1"/>
    <property type="molecule type" value="Genomic_DNA"/>
</dbReference>
<proteinExistence type="predicted"/>
<reference evidence="2 3" key="1">
    <citation type="submission" date="2023-07" db="EMBL/GenBank/DDBJ databases">
        <title>Genomic Encyclopedia of Type Strains, Phase IV (KMG-IV): sequencing the most valuable type-strain genomes for metagenomic binning, comparative biology and taxonomic classification.</title>
        <authorList>
            <person name="Goeker M."/>
        </authorList>
    </citation>
    <scope>NUCLEOTIDE SEQUENCE [LARGE SCALE GENOMIC DNA]</scope>
    <source>
        <strain evidence="2 3">DSM 5896</strain>
    </source>
</reference>
<protein>
    <submittedName>
        <fullName evidence="2">Uncharacterized protein</fullName>
    </submittedName>
</protein>
<dbReference type="Proteomes" id="UP001237448">
    <property type="component" value="Unassembled WGS sequence"/>
</dbReference>
<evidence type="ECO:0000256" key="1">
    <source>
        <dbReference type="SAM" id="MobiDB-lite"/>
    </source>
</evidence>
<evidence type="ECO:0000313" key="3">
    <source>
        <dbReference type="Proteomes" id="UP001237448"/>
    </source>
</evidence>